<dbReference type="EMBL" id="FQWO01000001">
    <property type="protein sequence ID" value="SHG29277.1"/>
    <property type="molecule type" value="Genomic_DNA"/>
</dbReference>
<sequence>MKKEKKYRKGVASGNSSDTVSSKAKTTYEQAFMQMNRMQKRGNKSIYLSPEHHERLTRIVQIIGDDKIPLFAYLNNILEHHFKVFVDMITKEFNEKYKGLF</sequence>
<evidence type="ECO:0000313" key="3">
    <source>
        <dbReference type="EMBL" id="SHG29277.1"/>
    </source>
</evidence>
<dbReference type="RefSeq" id="WP_072938741.1">
    <property type="nucleotide sequence ID" value="NZ_FQWO01000001.1"/>
</dbReference>
<dbReference type="EMBL" id="PVUB01000001">
    <property type="protein sequence ID" value="PRZ28026.1"/>
    <property type="molecule type" value="Genomic_DNA"/>
</dbReference>
<organism evidence="3 4">
    <name type="scientific">Flavobacterium granuli</name>
    <dbReference type="NCBI Taxonomy" id="280093"/>
    <lineage>
        <taxon>Bacteria</taxon>
        <taxon>Pseudomonadati</taxon>
        <taxon>Bacteroidota</taxon>
        <taxon>Flavobacteriia</taxon>
        <taxon>Flavobacteriales</taxon>
        <taxon>Flavobacteriaceae</taxon>
        <taxon>Flavobacterium</taxon>
    </lineage>
</organism>
<keyword evidence="5" id="KW-1185">Reference proteome</keyword>
<gene>
    <name evidence="2" type="ORF">BC624_101311</name>
    <name evidence="3" type="ORF">SAMN05443373_101311</name>
</gene>
<reference evidence="4" key="1">
    <citation type="submission" date="2016-11" db="EMBL/GenBank/DDBJ databases">
        <authorList>
            <person name="Varghese N."/>
            <person name="Submissions S."/>
        </authorList>
    </citation>
    <scope>NUCLEOTIDE SEQUENCE [LARGE SCALE GENOMIC DNA]</scope>
    <source>
        <strain evidence="4">DSM 19729</strain>
    </source>
</reference>
<dbReference type="STRING" id="280093.SAMN05443373_101311"/>
<accession>A0A1M5ILW3</accession>
<evidence type="ECO:0000313" key="2">
    <source>
        <dbReference type="EMBL" id="PRZ28026.1"/>
    </source>
</evidence>
<name>A0A1M5ILW3_9FLAO</name>
<evidence type="ECO:0000256" key="1">
    <source>
        <dbReference type="SAM" id="MobiDB-lite"/>
    </source>
</evidence>
<feature type="compositionally biased region" description="Polar residues" evidence="1">
    <location>
        <begin position="13"/>
        <end position="23"/>
    </location>
</feature>
<feature type="region of interest" description="Disordered" evidence="1">
    <location>
        <begin position="1"/>
        <end position="23"/>
    </location>
</feature>
<evidence type="ECO:0000313" key="5">
    <source>
        <dbReference type="Proteomes" id="UP000237771"/>
    </source>
</evidence>
<evidence type="ECO:0000313" key="4">
    <source>
        <dbReference type="Proteomes" id="UP000184384"/>
    </source>
</evidence>
<dbReference type="Pfam" id="PF11888">
    <property type="entry name" value="DUF3408"/>
    <property type="match status" value="1"/>
</dbReference>
<dbReference type="InterPro" id="IPR021823">
    <property type="entry name" value="DUF3408"/>
</dbReference>
<dbReference type="Proteomes" id="UP000237771">
    <property type="component" value="Unassembled WGS sequence"/>
</dbReference>
<reference evidence="3" key="2">
    <citation type="submission" date="2016-11" db="EMBL/GenBank/DDBJ databases">
        <authorList>
            <person name="Jaros S."/>
            <person name="Januszkiewicz K."/>
            <person name="Wedrychowicz H."/>
        </authorList>
    </citation>
    <scope>NUCLEOTIDE SEQUENCE [LARGE SCALE GENOMIC DNA]</scope>
    <source>
        <strain evidence="3">DSM 19729</strain>
    </source>
</reference>
<dbReference type="Proteomes" id="UP000184384">
    <property type="component" value="Unassembled WGS sequence"/>
</dbReference>
<reference evidence="2 5" key="3">
    <citation type="submission" date="2018-03" db="EMBL/GenBank/DDBJ databases">
        <title>Genomic Encyclopedia of Archaeal and Bacterial Type Strains, Phase II (KMG-II): from individual species to whole genera.</title>
        <authorList>
            <person name="Goeker M."/>
        </authorList>
    </citation>
    <scope>NUCLEOTIDE SEQUENCE [LARGE SCALE GENOMIC DNA]</scope>
    <source>
        <strain evidence="2 5">DSM 17797</strain>
    </source>
</reference>
<proteinExistence type="predicted"/>
<dbReference type="AlphaFoldDB" id="A0A1M5ILW3"/>
<protein>
    <submittedName>
        <fullName evidence="2">Uncharacterized protein DUF3408</fullName>
    </submittedName>
</protein>
<dbReference type="OrthoDB" id="949719at2"/>